<dbReference type="PROSITE" id="PS50158">
    <property type="entry name" value="ZF_CCHC"/>
    <property type="match status" value="1"/>
</dbReference>
<gene>
    <name evidence="5" type="primary">Ervk5_1</name>
    <name evidence="5" type="ORF">VIDCHA_R16687</name>
</gene>
<evidence type="ECO:0000313" key="6">
    <source>
        <dbReference type="Proteomes" id="UP000634236"/>
    </source>
</evidence>
<dbReference type="PANTHER" id="PTHR40389">
    <property type="entry name" value="ENDOGENOUS RETROVIRUS GROUP K MEMBER 24 GAG POLYPROTEIN-RELATED"/>
    <property type="match status" value="1"/>
</dbReference>
<feature type="non-terminal residue" evidence="5">
    <location>
        <position position="119"/>
    </location>
</feature>
<dbReference type="Proteomes" id="UP000634236">
    <property type="component" value="Unassembled WGS sequence"/>
</dbReference>
<feature type="region of interest" description="Disordered" evidence="3">
    <location>
        <begin position="88"/>
        <end position="119"/>
    </location>
</feature>
<comment type="caution">
    <text evidence="5">The sequence shown here is derived from an EMBL/GenBank/DDBJ whole genome shotgun (WGS) entry which is preliminary data.</text>
</comment>
<feature type="non-terminal residue" evidence="5">
    <location>
        <position position="1"/>
    </location>
</feature>
<keyword evidence="2" id="KW-0862">Zinc</keyword>
<evidence type="ECO:0000256" key="1">
    <source>
        <dbReference type="ARBA" id="ARBA00022581"/>
    </source>
</evidence>
<protein>
    <submittedName>
        <fullName evidence="5">GAK5 protein</fullName>
    </submittedName>
</protein>
<evidence type="ECO:0000259" key="4">
    <source>
        <dbReference type="PROSITE" id="PS50158"/>
    </source>
</evidence>
<reference evidence="5" key="1">
    <citation type="submission" date="2019-09" db="EMBL/GenBank/DDBJ databases">
        <title>Bird 10,000 Genomes (B10K) Project - Family phase.</title>
        <authorList>
            <person name="Zhang G."/>
        </authorList>
    </citation>
    <scope>NUCLEOTIDE SEQUENCE</scope>
    <source>
        <strain evidence="5">OUT-0048</strain>
        <tissue evidence="5">Muscle</tissue>
    </source>
</reference>
<accession>A0A851L4E1</accession>
<keyword evidence="2" id="KW-0863">Zinc-finger</keyword>
<feature type="domain" description="CCHC-type" evidence="4">
    <location>
        <begin position="18"/>
        <end position="32"/>
    </location>
</feature>
<dbReference type="SMART" id="SM00343">
    <property type="entry name" value="ZnF_C2HC"/>
    <property type="match status" value="1"/>
</dbReference>
<keyword evidence="1" id="KW-0945">Host-virus interaction</keyword>
<keyword evidence="2" id="KW-0479">Metal-binding</keyword>
<dbReference type="SUPFAM" id="SSF57756">
    <property type="entry name" value="Retrovirus zinc finger-like domains"/>
    <property type="match status" value="2"/>
</dbReference>
<name>A0A851L4E1_VIDCH</name>
<organism evidence="5 6">
    <name type="scientific">Vidua chalybeata</name>
    <name type="common">Village indigobird</name>
    <dbReference type="NCBI Taxonomy" id="81927"/>
    <lineage>
        <taxon>Eukaryota</taxon>
        <taxon>Metazoa</taxon>
        <taxon>Chordata</taxon>
        <taxon>Craniata</taxon>
        <taxon>Vertebrata</taxon>
        <taxon>Euteleostomi</taxon>
        <taxon>Archelosauria</taxon>
        <taxon>Archosauria</taxon>
        <taxon>Dinosauria</taxon>
        <taxon>Saurischia</taxon>
        <taxon>Theropoda</taxon>
        <taxon>Coelurosauria</taxon>
        <taxon>Aves</taxon>
        <taxon>Neognathae</taxon>
        <taxon>Neoaves</taxon>
        <taxon>Telluraves</taxon>
        <taxon>Australaves</taxon>
        <taxon>Passeriformes</taxon>
        <taxon>Passeroidea</taxon>
        <taxon>Estrildidae</taxon>
        <taxon>Viduinae</taxon>
        <taxon>Vidua</taxon>
    </lineage>
</organism>
<dbReference type="GO" id="GO:0003676">
    <property type="term" value="F:nucleic acid binding"/>
    <property type="evidence" value="ECO:0007669"/>
    <property type="project" value="InterPro"/>
</dbReference>
<evidence type="ECO:0000313" key="5">
    <source>
        <dbReference type="EMBL" id="NXB96444.1"/>
    </source>
</evidence>
<evidence type="ECO:0000256" key="2">
    <source>
        <dbReference type="PROSITE-ProRule" id="PRU00047"/>
    </source>
</evidence>
<dbReference type="InterPro" id="IPR036875">
    <property type="entry name" value="Znf_CCHC_sf"/>
</dbReference>
<dbReference type="GO" id="GO:0008270">
    <property type="term" value="F:zinc ion binding"/>
    <property type="evidence" value="ECO:0007669"/>
    <property type="project" value="UniProtKB-KW"/>
</dbReference>
<dbReference type="InterPro" id="IPR050195">
    <property type="entry name" value="Primate_lentivir_Gag_pol-like"/>
</dbReference>
<keyword evidence="6" id="KW-1185">Reference proteome</keyword>
<dbReference type="InterPro" id="IPR001878">
    <property type="entry name" value="Znf_CCHC"/>
</dbReference>
<evidence type="ECO:0000256" key="3">
    <source>
        <dbReference type="SAM" id="MobiDB-lite"/>
    </source>
</evidence>
<sequence>MAAAFAAVRGPPGTSGVCFGCGKPRHFKRDCPTLKGAKPQAPDVYPRCCKGTHFANQCHSKYDSKGCPIQGNRYQSAGRWRHALTQMPQLPSQMPTPRCHHHRHPTEGLHKSSPSNRRQ</sequence>
<proteinExistence type="predicted"/>
<dbReference type="Gene3D" id="4.10.60.10">
    <property type="entry name" value="Zinc finger, CCHC-type"/>
    <property type="match status" value="1"/>
</dbReference>
<dbReference type="Pfam" id="PF14787">
    <property type="entry name" value="zf-CCHC_5"/>
    <property type="match status" value="1"/>
</dbReference>
<dbReference type="EMBL" id="WBNB01003055">
    <property type="protein sequence ID" value="NXB96444.1"/>
    <property type="molecule type" value="Genomic_DNA"/>
</dbReference>
<dbReference type="PANTHER" id="PTHR40389:SF4">
    <property type="match status" value="1"/>
</dbReference>
<dbReference type="AlphaFoldDB" id="A0A851L4E1"/>